<evidence type="ECO:0000259" key="5">
    <source>
        <dbReference type="PROSITE" id="PS50238"/>
    </source>
</evidence>
<keyword evidence="1" id="KW-0343">GTPase activation</keyword>
<feature type="domain" description="PX" evidence="4">
    <location>
        <begin position="385"/>
        <end position="520"/>
    </location>
</feature>
<dbReference type="AlphaFoldDB" id="A0A137P181"/>
<proteinExistence type="predicted"/>
<dbReference type="EMBL" id="KQ964567">
    <property type="protein sequence ID" value="KXN68631.1"/>
    <property type="molecule type" value="Genomic_DNA"/>
</dbReference>
<dbReference type="InterPro" id="IPR000198">
    <property type="entry name" value="RhoGAP_dom"/>
</dbReference>
<evidence type="ECO:0000259" key="4">
    <source>
        <dbReference type="PROSITE" id="PS50195"/>
    </source>
</evidence>
<feature type="region of interest" description="Disordered" evidence="2">
    <location>
        <begin position="1122"/>
        <end position="1183"/>
    </location>
</feature>
<feature type="region of interest" description="Disordered" evidence="2">
    <location>
        <begin position="639"/>
        <end position="777"/>
    </location>
</feature>
<feature type="domain" description="PH" evidence="3">
    <location>
        <begin position="528"/>
        <end position="638"/>
    </location>
</feature>
<dbReference type="GO" id="GO:0035091">
    <property type="term" value="F:phosphatidylinositol binding"/>
    <property type="evidence" value="ECO:0007669"/>
    <property type="project" value="InterPro"/>
</dbReference>
<keyword evidence="7" id="KW-1185">Reference proteome</keyword>
<dbReference type="SMART" id="SM00324">
    <property type="entry name" value="RhoGAP"/>
    <property type="match status" value="1"/>
</dbReference>
<name>A0A137P181_CONC2</name>
<gene>
    <name evidence="6" type="ORF">CONCODRAFT_86376</name>
</gene>
<feature type="compositionally biased region" description="Basic and acidic residues" evidence="2">
    <location>
        <begin position="298"/>
        <end position="309"/>
    </location>
</feature>
<dbReference type="GO" id="GO:0007165">
    <property type="term" value="P:signal transduction"/>
    <property type="evidence" value="ECO:0007669"/>
    <property type="project" value="InterPro"/>
</dbReference>
<dbReference type="Proteomes" id="UP000070444">
    <property type="component" value="Unassembled WGS sequence"/>
</dbReference>
<evidence type="ECO:0000313" key="6">
    <source>
        <dbReference type="EMBL" id="KXN68631.1"/>
    </source>
</evidence>
<evidence type="ECO:0000256" key="2">
    <source>
        <dbReference type="SAM" id="MobiDB-lite"/>
    </source>
</evidence>
<feature type="region of interest" description="Disordered" evidence="2">
    <location>
        <begin position="1"/>
        <end position="35"/>
    </location>
</feature>
<dbReference type="PANTHER" id="PTHR23176:SF129">
    <property type="entry name" value="RHO GTPASE ACTIVATING PROTEIN AT 16F, ISOFORM E-RELATED"/>
    <property type="match status" value="1"/>
</dbReference>
<dbReference type="PROSITE" id="PS50003">
    <property type="entry name" value="PH_DOMAIN"/>
    <property type="match status" value="1"/>
</dbReference>
<protein>
    <submittedName>
        <fullName evidence="6">RhoGAP-domain-containing protein</fullName>
    </submittedName>
</protein>
<dbReference type="GO" id="GO:0005737">
    <property type="term" value="C:cytoplasm"/>
    <property type="evidence" value="ECO:0007669"/>
    <property type="project" value="TreeGrafter"/>
</dbReference>
<dbReference type="OrthoDB" id="185175at2759"/>
<dbReference type="InterPro" id="IPR008936">
    <property type="entry name" value="Rho_GTPase_activation_prot"/>
</dbReference>
<dbReference type="InterPro" id="IPR011993">
    <property type="entry name" value="PH-like_dom_sf"/>
</dbReference>
<feature type="region of interest" description="Disordered" evidence="2">
    <location>
        <begin position="1005"/>
        <end position="1044"/>
    </location>
</feature>
<dbReference type="SUPFAM" id="SSF64268">
    <property type="entry name" value="PX domain"/>
    <property type="match status" value="1"/>
</dbReference>
<feature type="compositionally biased region" description="Low complexity" evidence="2">
    <location>
        <begin position="1133"/>
        <end position="1144"/>
    </location>
</feature>
<dbReference type="Gene3D" id="2.30.29.30">
    <property type="entry name" value="Pleckstrin-homology domain (PH domain)/Phosphotyrosine-binding domain (PTB)"/>
    <property type="match status" value="1"/>
</dbReference>
<feature type="compositionally biased region" description="Polar residues" evidence="2">
    <location>
        <begin position="708"/>
        <end position="740"/>
    </location>
</feature>
<dbReference type="CDD" id="cd06093">
    <property type="entry name" value="PX_domain"/>
    <property type="match status" value="1"/>
</dbReference>
<dbReference type="InterPro" id="IPR050729">
    <property type="entry name" value="Rho-GAP"/>
</dbReference>
<evidence type="ECO:0000256" key="1">
    <source>
        <dbReference type="ARBA" id="ARBA00022468"/>
    </source>
</evidence>
<dbReference type="Pfam" id="PF00169">
    <property type="entry name" value="PH"/>
    <property type="match status" value="1"/>
</dbReference>
<dbReference type="STRING" id="796925.A0A137P181"/>
<feature type="compositionally biased region" description="Polar residues" evidence="2">
    <location>
        <begin position="240"/>
        <end position="256"/>
    </location>
</feature>
<dbReference type="InterPro" id="IPR001683">
    <property type="entry name" value="PX_dom"/>
</dbReference>
<feature type="compositionally biased region" description="Polar residues" evidence="2">
    <location>
        <begin position="661"/>
        <end position="677"/>
    </location>
</feature>
<dbReference type="GO" id="GO:0005096">
    <property type="term" value="F:GTPase activator activity"/>
    <property type="evidence" value="ECO:0007669"/>
    <property type="project" value="UniProtKB-KW"/>
</dbReference>
<dbReference type="PROSITE" id="PS50195">
    <property type="entry name" value="PX"/>
    <property type="match status" value="1"/>
</dbReference>
<dbReference type="PROSITE" id="PS50238">
    <property type="entry name" value="RHOGAP"/>
    <property type="match status" value="1"/>
</dbReference>
<feature type="compositionally biased region" description="Low complexity" evidence="2">
    <location>
        <begin position="678"/>
        <end position="705"/>
    </location>
</feature>
<dbReference type="InterPro" id="IPR001849">
    <property type="entry name" value="PH_domain"/>
</dbReference>
<feature type="compositionally biased region" description="Polar residues" evidence="2">
    <location>
        <begin position="1152"/>
        <end position="1163"/>
    </location>
</feature>
<dbReference type="OMA" id="KNICIVF"/>
<dbReference type="Pfam" id="PF00620">
    <property type="entry name" value="RhoGAP"/>
    <property type="match status" value="1"/>
</dbReference>
<feature type="compositionally biased region" description="Low complexity" evidence="2">
    <location>
        <begin position="279"/>
        <end position="291"/>
    </location>
</feature>
<dbReference type="PANTHER" id="PTHR23176">
    <property type="entry name" value="RHO/RAC/CDC GTPASE-ACTIVATING PROTEIN"/>
    <property type="match status" value="1"/>
</dbReference>
<feature type="compositionally biased region" description="Polar residues" evidence="2">
    <location>
        <begin position="310"/>
        <end position="359"/>
    </location>
</feature>
<evidence type="ECO:0000259" key="3">
    <source>
        <dbReference type="PROSITE" id="PS50003"/>
    </source>
</evidence>
<dbReference type="SUPFAM" id="SSF50729">
    <property type="entry name" value="PH domain-like"/>
    <property type="match status" value="1"/>
</dbReference>
<reference evidence="6 7" key="1">
    <citation type="journal article" date="2015" name="Genome Biol. Evol.">
        <title>Phylogenomic analyses indicate that early fungi evolved digesting cell walls of algal ancestors of land plants.</title>
        <authorList>
            <person name="Chang Y."/>
            <person name="Wang S."/>
            <person name="Sekimoto S."/>
            <person name="Aerts A.L."/>
            <person name="Choi C."/>
            <person name="Clum A."/>
            <person name="LaButti K.M."/>
            <person name="Lindquist E.A."/>
            <person name="Yee Ngan C."/>
            <person name="Ohm R.A."/>
            <person name="Salamov A.A."/>
            <person name="Grigoriev I.V."/>
            <person name="Spatafora J.W."/>
            <person name="Berbee M.L."/>
        </authorList>
    </citation>
    <scope>NUCLEOTIDE SEQUENCE [LARGE SCALE GENOMIC DNA]</scope>
    <source>
        <strain evidence="6 7">NRRL 28638</strain>
    </source>
</reference>
<feature type="region of interest" description="Disordered" evidence="2">
    <location>
        <begin position="155"/>
        <end position="181"/>
    </location>
</feature>
<dbReference type="Pfam" id="PF00787">
    <property type="entry name" value="PX"/>
    <property type="match status" value="1"/>
</dbReference>
<feature type="region of interest" description="Disordered" evidence="2">
    <location>
        <begin position="240"/>
        <end position="374"/>
    </location>
</feature>
<feature type="compositionally biased region" description="Polar residues" evidence="2">
    <location>
        <begin position="97"/>
        <end position="109"/>
    </location>
</feature>
<feature type="domain" description="Rho-GAP" evidence="5">
    <location>
        <begin position="814"/>
        <end position="1015"/>
    </location>
</feature>
<dbReference type="Gene3D" id="1.10.555.10">
    <property type="entry name" value="Rho GTPase activation protein"/>
    <property type="match status" value="1"/>
</dbReference>
<evidence type="ECO:0000313" key="7">
    <source>
        <dbReference type="Proteomes" id="UP000070444"/>
    </source>
</evidence>
<sequence>MKTSASEANQVNSESPEVSNNEYETPTSPLQLDDSTFLSNEDRLQAENDMLRAQVSKLWGIINKQRAVINTLQSKVPRRGSTAGLIASRLSEEDPLSNDSEASTTNSLLRPQLSPPSHKLYLQAKKQYKRHTSIDNTLKSSISLNPIEENKQLNPLDITNKSELSKPINEETSTEPVGLGLVNSSEEIASNLTKSRDLQTLDKPIVKSLENNIAQSSKLLGRTNRARNHSIKEESRKLELNTNLTSKSQPSSSTLEAANLGESPPPSPTKFNTNTNVNSSYISSPLSRSPINSTITLDSEKSGGEDMTKDSSFNTKLEQESSFNSISTKAGNNNLPSATDSQLPSLLSNNNETSKLSASEQHEPPPTSTNSEEQAITHPLTKLDGIGVEVYGSAVRTNSKGKETLVFKLQLKQLPPSIRQSSLIETESIEIPGKDLWIIEKHFSDFLNLDNKIKQLKTITLDKYSKLPEKKHWSSISPSKLDQRKFLLQQYLMRVIVQSLGNDSCMEVILEFLNSDLIQNDRNTSLIDGKMEGYLIKRGKNFGKWKRRYFILNSSVLNYYDTKNGQWLGSINLPQVQVVSQQTSNLDRSSEDNGIDTFRHAFMILEPKKNSTFSRHVLCADSDIERDHWVEALSVHMNPDLDGVNTSEKSPKSSILKSISTPDINSTSPKRLSPTTPESTLIESEVLESESLTNSPSSNIEPNENTSHHSIQQHTSKQSVTISPNESQITLPYQPPIQTDKSQKLKPKNSKDQLSSKFLGLNNKEKEKAISPNTPSHITLEPNKKSVKKNFFWNKRLFGNEVKKSSTPLPIFGVNLQQSVATSSIGGYPLPSVVYRCIQYLDAKNAQEEEGIYRLSGSTTTIDSLRGKFEIEGDFDILKSNVNYDIHAVAGLLKMFLRNLPSTVLTSELQPDFLQVTDLLSRKDRVRELGKLVCSLPIENYTLLRALVSHLLGVVEKSNINKMNLKNIGIIFAPSLGIPAGVFTLFMSEFNYIFYVNSSGSAAPRELTDNEDDDYDGGESLSTTNTNSGKVYKIPTGKSNTDSSQFEEEFTQDSIGSSALNSTMVNLKSRSHRRVKSEDLIKVSSQEIFQIEANGNSNALNQAEKNNSNATGASEKPLLNQIFESPTPAPGKSLSVTSSRQSSSKNGGQRLLSKSSSHMNIKLSSSSSQGSQKRNRSNRNSILYQFTAPPEVVERERRLSVSVIMPSDEYLEEYALNVSTVSETSLPNADSANTSNIVPAAITTVASPE</sequence>
<feature type="region of interest" description="Disordered" evidence="2">
    <location>
        <begin position="88"/>
        <end position="116"/>
    </location>
</feature>
<dbReference type="SUPFAM" id="SSF48350">
    <property type="entry name" value="GTPase activation domain, GAP"/>
    <property type="match status" value="1"/>
</dbReference>
<feature type="compositionally biased region" description="Polar residues" evidence="2">
    <location>
        <begin position="1020"/>
        <end position="1029"/>
    </location>
</feature>
<accession>A0A137P181</accession>
<dbReference type="Gene3D" id="3.30.1520.10">
    <property type="entry name" value="Phox-like domain"/>
    <property type="match status" value="1"/>
</dbReference>
<feature type="compositionally biased region" description="Polar residues" evidence="2">
    <location>
        <begin position="269"/>
        <end position="278"/>
    </location>
</feature>
<organism evidence="6 7">
    <name type="scientific">Conidiobolus coronatus (strain ATCC 28846 / CBS 209.66 / NRRL 28638)</name>
    <name type="common">Delacroixia coronata</name>
    <dbReference type="NCBI Taxonomy" id="796925"/>
    <lineage>
        <taxon>Eukaryota</taxon>
        <taxon>Fungi</taxon>
        <taxon>Fungi incertae sedis</taxon>
        <taxon>Zoopagomycota</taxon>
        <taxon>Entomophthoromycotina</taxon>
        <taxon>Entomophthoromycetes</taxon>
        <taxon>Entomophthorales</taxon>
        <taxon>Ancylistaceae</taxon>
        <taxon>Conidiobolus</taxon>
    </lineage>
</organism>
<dbReference type="InterPro" id="IPR036871">
    <property type="entry name" value="PX_dom_sf"/>
</dbReference>
<dbReference type="SMART" id="SM00233">
    <property type="entry name" value="PH"/>
    <property type="match status" value="1"/>
</dbReference>